<dbReference type="STRING" id="313595.P700755_001358"/>
<evidence type="ECO:0000313" key="1">
    <source>
        <dbReference type="EMBL" id="AFU68291.1"/>
    </source>
</evidence>
<dbReference type="Proteomes" id="UP000008514">
    <property type="component" value="Chromosome"/>
</dbReference>
<evidence type="ECO:0000313" key="2">
    <source>
        <dbReference type="Proteomes" id="UP000008514"/>
    </source>
</evidence>
<reference evidence="1" key="2">
    <citation type="submission" date="2012-09" db="EMBL/GenBank/DDBJ databases">
        <title>The complete sequence of Psychroflexus torquis an extreme psychrophile from sea-ice that is stimulated by light.</title>
        <authorList>
            <person name="Feng S."/>
            <person name="Powell S.M."/>
            <person name="Bowman J.P."/>
        </authorList>
    </citation>
    <scope>NUCLEOTIDE SEQUENCE [LARGE SCALE GENOMIC DNA]</scope>
    <source>
        <strain evidence="1">ATCC 700755</strain>
    </source>
</reference>
<name>K4IGT7_PSYTT</name>
<gene>
    <name evidence="1" type="ordered locus">P700755_001358</name>
</gene>
<dbReference type="eggNOG" id="ENOG5030S1D">
    <property type="taxonomic scope" value="Bacteria"/>
</dbReference>
<protein>
    <submittedName>
        <fullName evidence="1">Uncharacterized protein</fullName>
    </submittedName>
</protein>
<dbReference type="OrthoDB" id="1422848at2"/>
<proteinExistence type="predicted"/>
<reference evidence="1" key="1">
    <citation type="submission" date="2006-03" db="EMBL/GenBank/DDBJ databases">
        <authorList>
            <person name="Bowman J."/>
            <person name="Ferriera S."/>
            <person name="Johnson J."/>
            <person name="Kravitz S."/>
            <person name="Halpern A."/>
            <person name="Remington K."/>
            <person name="Beeson K."/>
            <person name="Tran B."/>
            <person name="Rogers Y.-H."/>
            <person name="Friedman R."/>
            <person name="Venter J.C."/>
        </authorList>
    </citation>
    <scope>NUCLEOTIDE SEQUENCE [LARGE SCALE GENOMIC DNA]</scope>
    <source>
        <strain evidence="1">ATCC 700755</strain>
    </source>
</reference>
<accession>K4IGT7</accession>
<dbReference type="RefSeq" id="WP_015023897.1">
    <property type="nucleotide sequence ID" value="NC_018721.1"/>
</dbReference>
<dbReference type="EMBL" id="CP003879">
    <property type="protein sequence ID" value="AFU68291.1"/>
    <property type="molecule type" value="Genomic_DNA"/>
</dbReference>
<dbReference type="AlphaFoldDB" id="K4IGT7"/>
<keyword evidence="2" id="KW-1185">Reference proteome</keyword>
<sequence>MKLFKIFVVILFLFAVDSLYSQDKFFFNRLHQFEHLECQHAIGTIIEDKVFYSNNTDNTIFMNFYNSESDILYVDFTKYGSYIAFNEFKKTAFIEANVVLMGSMNGVPLDAVSVLEARMKFRLDKVKDTMVEGKKLKHIRIQPRNTKKHNFKSYNIFINTKAETEIPLYTSPTIYFLLQGSLKDLRGTVVETYFIDLEGYRYCHDILIGFQIINKRVILR</sequence>
<dbReference type="HOGENOM" id="CLU_1255102_0_0_10"/>
<organism evidence="1 2">
    <name type="scientific">Psychroflexus torquis (strain ATCC 700755 / CIP 106069 / ACAM 623)</name>
    <dbReference type="NCBI Taxonomy" id="313595"/>
    <lineage>
        <taxon>Bacteria</taxon>
        <taxon>Pseudomonadati</taxon>
        <taxon>Bacteroidota</taxon>
        <taxon>Flavobacteriia</taxon>
        <taxon>Flavobacteriales</taxon>
        <taxon>Flavobacteriaceae</taxon>
        <taxon>Psychroflexus</taxon>
    </lineage>
</organism>
<dbReference type="KEGG" id="ptq:P700755_001358"/>